<dbReference type="Proteomes" id="UP001595752">
    <property type="component" value="Unassembled WGS sequence"/>
</dbReference>
<gene>
    <name evidence="2" type="ORF">ACFOU2_11235</name>
</gene>
<evidence type="ECO:0000256" key="1">
    <source>
        <dbReference type="SAM" id="Phobius"/>
    </source>
</evidence>
<dbReference type="EMBL" id="JBHRZT010000044">
    <property type="protein sequence ID" value="MFC3884031.1"/>
    <property type="molecule type" value="Genomic_DNA"/>
</dbReference>
<keyword evidence="1" id="KW-0472">Membrane</keyword>
<feature type="transmembrane region" description="Helical" evidence="1">
    <location>
        <begin position="6"/>
        <end position="26"/>
    </location>
</feature>
<evidence type="ECO:0000313" key="2">
    <source>
        <dbReference type="EMBL" id="MFC3884031.1"/>
    </source>
</evidence>
<keyword evidence="3" id="KW-1185">Reference proteome</keyword>
<protein>
    <submittedName>
        <fullName evidence="2">DUF5132 domain-containing protein</fullName>
    </submittedName>
</protein>
<keyword evidence="1" id="KW-0812">Transmembrane</keyword>
<proteinExistence type="predicted"/>
<reference evidence="3" key="1">
    <citation type="journal article" date="2019" name="Int. J. Syst. Evol. Microbiol.">
        <title>The Global Catalogue of Microorganisms (GCM) 10K type strain sequencing project: providing services to taxonomists for standard genome sequencing and annotation.</title>
        <authorList>
            <consortium name="The Broad Institute Genomics Platform"/>
            <consortium name="The Broad Institute Genome Sequencing Center for Infectious Disease"/>
            <person name="Wu L."/>
            <person name="Ma J."/>
        </authorList>
    </citation>
    <scope>NUCLEOTIDE SEQUENCE [LARGE SCALE GENOMIC DNA]</scope>
    <source>
        <strain evidence="3">CCUG 61889</strain>
    </source>
</reference>
<sequence length="89" mass="10256">MIQRGLQRVIVGSALIIASTALLPIAKQTLRPIVRDLSRNMRYLLVSTKEGIEDMVAEVKFERMKKQLDKDMLIEYDGEVEEVKEPIFH</sequence>
<keyword evidence="1" id="KW-1133">Transmembrane helix</keyword>
<dbReference type="RefSeq" id="WP_377915084.1">
    <property type="nucleotide sequence ID" value="NZ_JBHRZT010000044.1"/>
</dbReference>
<comment type="caution">
    <text evidence="2">The sequence shown here is derived from an EMBL/GenBank/DDBJ whole genome shotgun (WGS) entry which is preliminary data.</text>
</comment>
<organism evidence="2 3">
    <name type="scientific">Bacillus songklensis</name>
    <dbReference type="NCBI Taxonomy" id="1069116"/>
    <lineage>
        <taxon>Bacteria</taxon>
        <taxon>Bacillati</taxon>
        <taxon>Bacillota</taxon>
        <taxon>Bacilli</taxon>
        <taxon>Bacillales</taxon>
        <taxon>Bacillaceae</taxon>
        <taxon>Bacillus</taxon>
    </lineage>
</organism>
<accession>A0ABV8B484</accession>
<evidence type="ECO:0000313" key="3">
    <source>
        <dbReference type="Proteomes" id="UP001595752"/>
    </source>
</evidence>
<name>A0ABV8B484_9BACI</name>